<keyword evidence="1" id="KW-0175">Coiled coil</keyword>
<feature type="compositionally biased region" description="Basic and acidic residues" evidence="2">
    <location>
        <begin position="610"/>
        <end position="632"/>
    </location>
</feature>
<proteinExistence type="predicted"/>
<dbReference type="RefSeq" id="XP_060545454.1">
    <property type="nucleotide sequence ID" value="XM_060689471.1"/>
</dbReference>
<feature type="compositionally biased region" description="Polar residues" evidence="2">
    <location>
        <begin position="872"/>
        <end position="881"/>
    </location>
</feature>
<feature type="region of interest" description="Disordered" evidence="2">
    <location>
        <begin position="905"/>
        <end position="939"/>
    </location>
</feature>
<feature type="compositionally biased region" description="Basic and acidic residues" evidence="2">
    <location>
        <begin position="806"/>
        <end position="835"/>
    </location>
</feature>
<feature type="compositionally biased region" description="Polar residues" evidence="2">
    <location>
        <begin position="24"/>
        <end position="48"/>
    </location>
</feature>
<organism evidence="3 4">
    <name type="scientific">Pantherophis guttatus</name>
    <name type="common">Corn snake</name>
    <name type="synonym">Elaphe guttata</name>
    <dbReference type="NCBI Taxonomy" id="94885"/>
    <lineage>
        <taxon>Eukaryota</taxon>
        <taxon>Metazoa</taxon>
        <taxon>Chordata</taxon>
        <taxon>Craniata</taxon>
        <taxon>Vertebrata</taxon>
        <taxon>Euteleostomi</taxon>
        <taxon>Lepidosauria</taxon>
        <taxon>Squamata</taxon>
        <taxon>Bifurcata</taxon>
        <taxon>Unidentata</taxon>
        <taxon>Episquamata</taxon>
        <taxon>Toxicofera</taxon>
        <taxon>Serpentes</taxon>
        <taxon>Colubroidea</taxon>
        <taxon>Colubridae</taxon>
        <taxon>Colubrinae</taxon>
        <taxon>Pantherophis</taxon>
    </lineage>
</organism>
<gene>
    <name evidence="4" type="primary">LOC117661050</name>
</gene>
<feature type="compositionally biased region" description="Basic and acidic residues" evidence="2">
    <location>
        <begin position="784"/>
        <end position="793"/>
    </location>
</feature>
<feature type="region of interest" description="Disordered" evidence="2">
    <location>
        <begin position="327"/>
        <end position="347"/>
    </location>
</feature>
<feature type="region of interest" description="Disordered" evidence="2">
    <location>
        <begin position="610"/>
        <end position="645"/>
    </location>
</feature>
<feature type="compositionally biased region" description="Basic and acidic residues" evidence="2">
    <location>
        <begin position="682"/>
        <end position="695"/>
    </location>
</feature>
<evidence type="ECO:0000256" key="1">
    <source>
        <dbReference type="SAM" id="Coils"/>
    </source>
</evidence>
<evidence type="ECO:0000256" key="2">
    <source>
        <dbReference type="SAM" id="MobiDB-lite"/>
    </source>
</evidence>
<accession>A0ABM3ZAR7</accession>
<evidence type="ECO:0000313" key="3">
    <source>
        <dbReference type="Proteomes" id="UP001652622"/>
    </source>
</evidence>
<feature type="compositionally biased region" description="Basic and acidic residues" evidence="2">
    <location>
        <begin position="718"/>
        <end position="739"/>
    </location>
</feature>
<sequence>MLLRKWTGFRSLPSRYGGIDGGFQRSSVEAGSSRLPSQESENTSGNPVSFSQSLLAAEKILPSKTVAFPSQLKSNGVTAALELRSPGGTSMKFLHPGSLRAVPVGSQPGSQANNDRIDVPRRVEYPIQPPGSNLRRRNSLSHLPNYNTKDFYSDQALARKRWSGSQTDLQANFLEETPRNVKLRDVGDSLAGQPKEFGARNLELEVDMMEFELCSLKQKQMESSYAYLEKERKWLEVIRSEGRTRKGELDDKIFKIEMELAKTRSYFGKRDHHLLPQGFGQSEHVTQETLDVGQELRNLQESLSALKNCIKTLEEKRNEMVQQLKCVKEGEQSSASHPTATASLETKRERRQLQAAYKNIKQKNVALLQQVQHLSLELKHAQKNQEESGDQISALKSELASNKNQANQQEEEKVLMKEEMESVRQSNEELSSTAAESCQRLEALLEKLHLLEEEKKSQANHIQALEDERTRLLEEKEQHLLERMVEQQGQEESRKALQASCENLRESQIQLQKEKDLLQVHCQDLERQVEELGKQLDEEQSISQEWRNRWKEVDAALKTKGEELEKMRAQNQALQAKNAEWSLEKQRLQQLVRVSEEQLAEKDQALRDLRQTRDVERAALETRTSPEPKITREGPGTSYEGRPGGLEAKIVGNQLEDLRLQHHSVTEQLKELFRQRQQPEAGARKHQDGGLKEKNSTAPQNVPRALTTSQESLGFSSEESRLESGDASKRGEEEQSLRQQLEAKNDVISAMACEIQTLKEKNENLMQAKLRFQEQIQHIRQLSKRKESEKSHQELQVPRFPTGPGDDARKDRCHEIPEVSSRKDEAPSSSHHVEIPEQLQACPEEEQKDTSSNIRMARRGPLLLPPDASLQPPGTLSDTSSASDKLFLAPLALLKHVEEEGALLRPHSPGLLSPKPFGPPRPWSPFRERAESPENRREV</sequence>
<feature type="region of interest" description="Disordered" evidence="2">
    <location>
        <begin position="862"/>
        <end position="881"/>
    </location>
</feature>
<feature type="compositionally biased region" description="Basic and acidic residues" evidence="2">
    <location>
        <begin position="926"/>
        <end position="939"/>
    </location>
</feature>
<feature type="coiled-coil region" evidence="1">
    <location>
        <begin position="748"/>
        <end position="775"/>
    </location>
</feature>
<dbReference type="Proteomes" id="UP001652622">
    <property type="component" value="Unplaced"/>
</dbReference>
<feature type="region of interest" description="Disordered" evidence="2">
    <location>
        <begin position="674"/>
        <end position="739"/>
    </location>
</feature>
<keyword evidence="3" id="KW-1185">Reference proteome</keyword>
<reference evidence="4" key="1">
    <citation type="submission" date="2025-08" db="UniProtKB">
        <authorList>
            <consortium name="RefSeq"/>
        </authorList>
    </citation>
    <scope>IDENTIFICATION</scope>
    <source>
        <tissue evidence="4">Blood</tissue>
    </source>
</reference>
<evidence type="ECO:0000313" key="4">
    <source>
        <dbReference type="RefSeq" id="XP_060545454.1"/>
    </source>
</evidence>
<protein>
    <submittedName>
        <fullName evidence="4">Interaptin-like isoform X1</fullName>
    </submittedName>
</protein>
<dbReference type="GeneID" id="117661050"/>
<name>A0ABM3ZAR7_PANGU</name>
<feature type="compositionally biased region" description="Polar residues" evidence="2">
    <location>
        <begin position="696"/>
        <end position="717"/>
    </location>
</feature>
<feature type="compositionally biased region" description="Polar residues" evidence="2">
    <location>
        <begin position="332"/>
        <end position="344"/>
    </location>
</feature>
<feature type="region of interest" description="Disordered" evidence="2">
    <location>
        <begin position="781"/>
        <end position="852"/>
    </location>
</feature>
<feature type="region of interest" description="Disordered" evidence="2">
    <location>
        <begin position="20"/>
        <end position="48"/>
    </location>
</feature>